<protein>
    <submittedName>
        <fullName evidence="2">Membrane protein</fullName>
    </submittedName>
</protein>
<evidence type="ECO:0000313" key="2">
    <source>
        <dbReference type="EMBL" id="KLI02757.1"/>
    </source>
</evidence>
<keyword evidence="1" id="KW-1133">Transmembrane helix</keyword>
<feature type="transmembrane region" description="Helical" evidence="1">
    <location>
        <begin position="126"/>
        <end position="146"/>
    </location>
</feature>
<evidence type="ECO:0000313" key="3">
    <source>
        <dbReference type="Proteomes" id="UP000035553"/>
    </source>
</evidence>
<accession>A0A0U1QPL6</accession>
<feature type="transmembrane region" description="Helical" evidence="1">
    <location>
        <begin position="25"/>
        <end position="47"/>
    </location>
</feature>
<keyword evidence="3" id="KW-1185">Reference proteome</keyword>
<dbReference type="Proteomes" id="UP000035553">
    <property type="component" value="Unassembled WGS sequence"/>
</dbReference>
<gene>
    <name evidence="2" type="ORF">SINU_06410</name>
</gene>
<comment type="caution">
    <text evidence="2">The sequence shown here is derived from an EMBL/GenBank/DDBJ whole genome shotgun (WGS) entry which is preliminary data.</text>
</comment>
<keyword evidence="1" id="KW-0812">Transmembrane</keyword>
<proteinExistence type="predicted"/>
<feature type="transmembrane region" description="Helical" evidence="1">
    <location>
        <begin position="167"/>
        <end position="194"/>
    </location>
</feature>
<sequence>MQERNIFVVANHAVPVRTRRQSENLIYFALSILFNSLGNALTVALNLGSALWTASAVNFTFITGIPLAVVLFAFGVAVIIANAVIIGKLDWHRIIGNVIFMVPFSYLIGILSNYLILWGINDLPLIVRVVMDCFGVCLISLAISIYQRVNLMLHPVDDLMQIIRFKYFKGSATIAQLVTFMPPILITVICWIIGQHLLAINIGTIFALLFQGSLVGVFDKIVFPSLKHQNLDHGETKNDDRVHS</sequence>
<feature type="transmembrane region" description="Helical" evidence="1">
    <location>
        <begin position="59"/>
        <end position="86"/>
    </location>
</feature>
<keyword evidence="1" id="KW-0472">Membrane</keyword>
<dbReference type="Pfam" id="PF19700">
    <property type="entry name" value="DUF6198"/>
    <property type="match status" value="1"/>
</dbReference>
<feature type="transmembrane region" description="Helical" evidence="1">
    <location>
        <begin position="98"/>
        <end position="120"/>
    </location>
</feature>
<evidence type="ECO:0000256" key="1">
    <source>
        <dbReference type="SAM" id="Phobius"/>
    </source>
</evidence>
<dbReference type="STRING" id="1069536.SINU_06410"/>
<dbReference type="InterPro" id="IPR038750">
    <property type="entry name" value="YczE/YyaS-like"/>
</dbReference>
<name>A0A0U1QPL6_9BACL</name>
<dbReference type="AlphaFoldDB" id="A0A0U1QPL6"/>
<feature type="transmembrane region" description="Helical" evidence="1">
    <location>
        <begin position="200"/>
        <end position="218"/>
    </location>
</feature>
<organism evidence="2 3">
    <name type="scientific">Sporolactobacillus inulinus CASD</name>
    <dbReference type="NCBI Taxonomy" id="1069536"/>
    <lineage>
        <taxon>Bacteria</taxon>
        <taxon>Bacillati</taxon>
        <taxon>Bacillota</taxon>
        <taxon>Bacilli</taxon>
        <taxon>Bacillales</taxon>
        <taxon>Sporolactobacillaceae</taxon>
        <taxon>Sporolactobacillus</taxon>
    </lineage>
</organism>
<dbReference type="EMBL" id="AFVQ02000080">
    <property type="protein sequence ID" value="KLI02757.1"/>
    <property type="molecule type" value="Genomic_DNA"/>
</dbReference>
<reference evidence="2 3" key="1">
    <citation type="journal article" date="2011" name="J. Bacteriol.">
        <title>Draft genome sequence of Sporolactobacillus inulinus strain CASD, an efficient D-lactic acid-producing bacterium with high-concentration lactate tolerance capability.</title>
        <authorList>
            <person name="Yu B."/>
            <person name="Su F."/>
            <person name="Wang L."/>
            <person name="Xu K."/>
            <person name="Zhao B."/>
            <person name="Xu P."/>
        </authorList>
    </citation>
    <scope>NUCLEOTIDE SEQUENCE [LARGE SCALE GENOMIC DNA]</scope>
    <source>
        <strain evidence="2 3">CASD</strain>
    </source>
</reference>